<dbReference type="OrthoDB" id="57679at2759"/>
<keyword evidence="2" id="KW-1185">Reference proteome</keyword>
<dbReference type="Proteomes" id="UP001152795">
    <property type="component" value="Unassembled WGS sequence"/>
</dbReference>
<dbReference type="EMBL" id="CACRXK020005725">
    <property type="protein sequence ID" value="CAB4007198.1"/>
    <property type="molecule type" value="Genomic_DNA"/>
</dbReference>
<sequence length="491" mass="55534">MGNDTSLPLAQVPPGFSTMCISLHHTDSITVLHHDTGALSTIRQAIVDNWPDGIQREMAICGSGWMFKVKGTPFFTSSSSSSSQARQIIAVILQNLYSIGWKIVISCDLARFDADKSSMFLKRSPSNFSSVHPFVCVGLTRSDELQIINLPSQLIEPLKQVVYQFWTKGIQNESYENGVLEIKMAGKPLFATDLQSVMVKVLLQNIIATLHRFQYVYTVNVNLKSTADSLYFRYDPNVPVNGAAQFCTISLNRTDRLQVICAPEAIVNMIRGVIQTVWSHGKIQEEKDHHGSWEFRISGNPWHSWKEESVMARYLILKILEAMLEQGWHNIAAIDISRRATEKSVLIFQQREPRRCPIMCLGLTDAEKFLLINMPTQLVDLFKQILLSRWPKGIREESVMNLSFGSVRQFMLKGWPWNGGLSNDAYHIRSFLCNIIEAFAGQGWRVLIAGDVSAKYIDQDKGSDHTDVHSFWFIYEPNTTQQPTAPNGEKS</sequence>
<organism evidence="1 2">
    <name type="scientific">Paramuricea clavata</name>
    <name type="common">Red gorgonian</name>
    <name type="synonym">Violescent sea-whip</name>
    <dbReference type="NCBI Taxonomy" id="317549"/>
    <lineage>
        <taxon>Eukaryota</taxon>
        <taxon>Metazoa</taxon>
        <taxon>Cnidaria</taxon>
        <taxon>Anthozoa</taxon>
        <taxon>Octocorallia</taxon>
        <taxon>Malacalcyonacea</taxon>
        <taxon>Plexauridae</taxon>
        <taxon>Paramuricea</taxon>
    </lineage>
</organism>
<reference evidence="1" key="1">
    <citation type="submission" date="2020-04" db="EMBL/GenBank/DDBJ databases">
        <authorList>
            <person name="Alioto T."/>
            <person name="Alioto T."/>
            <person name="Gomez Garrido J."/>
        </authorList>
    </citation>
    <scope>NUCLEOTIDE SEQUENCE</scope>
    <source>
        <strain evidence="1">A484AB</strain>
    </source>
</reference>
<dbReference type="PANTHER" id="PTHR38696">
    <property type="entry name" value="MEDIATOR OF RNA POLYMERASE II TRANSCRIPTION SUBUNIT 13"/>
    <property type="match status" value="1"/>
</dbReference>
<accession>A0A6S7J125</accession>
<protein>
    <submittedName>
        <fullName evidence="1">Uncharacterized protein</fullName>
    </submittedName>
</protein>
<dbReference type="PANTHER" id="PTHR38696:SF1">
    <property type="entry name" value="MEDIATOR OF RNA POLYMERASE II TRANSCRIPTION SUBUNIT 13"/>
    <property type="match status" value="1"/>
</dbReference>
<dbReference type="AlphaFoldDB" id="A0A6S7J125"/>
<name>A0A6S7J125_PARCT</name>
<evidence type="ECO:0000313" key="2">
    <source>
        <dbReference type="Proteomes" id="UP001152795"/>
    </source>
</evidence>
<proteinExistence type="predicted"/>
<gene>
    <name evidence="1" type="ORF">PACLA_8A070624</name>
</gene>
<evidence type="ECO:0000313" key="1">
    <source>
        <dbReference type="EMBL" id="CAB4007198.1"/>
    </source>
</evidence>
<comment type="caution">
    <text evidence="1">The sequence shown here is derived from an EMBL/GenBank/DDBJ whole genome shotgun (WGS) entry which is preliminary data.</text>
</comment>